<dbReference type="OrthoDB" id="1733656at2759"/>
<evidence type="ECO:0000313" key="1">
    <source>
        <dbReference type="EMBL" id="CAF2910401.1"/>
    </source>
</evidence>
<accession>A0A7R8H7U8</accession>
<dbReference type="SUPFAM" id="SSF46934">
    <property type="entry name" value="UBA-like"/>
    <property type="match status" value="1"/>
</dbReference>
<dbReference type="Pfam" id="PF22562">
    <property type="entry name" value="UBA_7"/>
    <property type="match status" value="1"/>
</dbReference>
<dbReference type="InterPro" id="IPR009060">
    <property type="entry name" value="UBA-like_sf"/>
</dbReference>
<reference evidence="1" key="1">
    <citation type="submission" date="2021-02" db="EMBL/GenBank/DDBJ databases">
        <authorList>
            <person name="Bekaert M."/>
        </authorList>
    </citation>
    <scope>NUCLEOTIDE SEQUENCE</scope>
    <source>
        <strain evidence="1">IoA-00</strain>
    </source>
</reference>
<dbReference type="InterPro" id="IPR015940">
    <property type="entry name" value="UBA"/>
</dbReference>
<proteinExistence type="predicted"/>
<organism evidence="1 2">
    <name type="scientific">Lepeophtheirus salmonis</name>
    <name type="common">Salmon louse</name>
    <name type="synonym">Caligus salmonis</name>
    <dbReference type="NCBI Taxonomy" id="72036"/>
    <lineage>
        <taxon>Eukaryota</taxon>
        <taxon>Metazoa</taxon>
        <taxon>Ecdysozoa</taxon>
        <taxon>Arthropoda</taxon>
        <taxon>Crustacea</taxon>
        <taxon>Multicrustacea</taxon>
        <taxon>Hexanauplia</taxon>
        <taxon>Copepoda</taxon>
        <taxon>Siphonostomatoida</taxon>
        <taxon>Caligidae</taxon>
        <taxon>Lepeophtheirus</taxon>
    </lineage>
</organism>
<dbReference type="PROSITE" id="PS50030">
    <property type="entry name" value="UBA"/>
    <property type="match status" value="1"/>
</dbReference>
<dbReference type="SMART" id="SM00165">
    <property type="entry name" value="UBA"/>
    <property type="match status" value="1"/>
</dbReference>
<dbReference type="Proteomes" id="UP000675881">
    <property type="component" value="Chromosome 4"/>
</dbReference>
<dbReference type="EMBL" id="HG994583">
    <property type="protein sequence ID" value="CAF2910401.1"/>
    <property type="molecule type" value="Genomic_DNA"/>
</dbReference>
<protein>
    <submittedName>
        <fullName evidence="1">USP5_13</fullName>
        <ecNumber evidence="1">3.4.19.12</ecNumber>
    </submittedName>
</protein>
<evidence type="ECO:0000313" key="2">
    <source>
        <dbReference type="Proteomes" id="UP000675881"/>
    </source>
</evidence>
<keyword evidence="1" id="KW-0378">Hydrolase</keyword>
<sequence length="147" mass="16174">MSSSGTSFHPNENLLNQLLQMGIAKNGAIKALYYTGNSNVDAAMNWLFDGADKNMETTLDEELSLASTHIKCNSTHENEMSGEQDSGDDDDLLNYKMDLQKFKFGIEELGIWETTYERMIVLKGGINGKYQPTYLSCGIVGATPSSS</sequence>
<dbReference type="Gene3D" id="1.10.8.10">
    <property type="entry name" value="DNA helicase RuvA subunit, C-terminal domain"/>
    <property type="match status" value="1"/>
</dbReference>
<dbReference type="AlphaFoldDB" id="A0A7R8H7U8"/>
<dbReference type="GO" id="GO:0004843">
    <property type="term" value="F:cysteine-type deubiquitinase activity"/>
    <property type="evidence" value="ECO:0007669"/>
    <property type="project" value="UniProtKB-EC"/>
</dbReference>
<dbReference type="EC" id="3.4.19.12" evidence="1"/>
<name>A0A7R8H7U8_LEPSM</name>
<dbReference type="CDD" id="cd14296">
    <property type="entry name" value="UBA1_scUBP14_like"/>
    <property type="match status" value="1"/>
</dbReference>
<gene>
    <name evidence="1" type="ORF">LSAA_8481</name>
</gene>
<keyword evidence="2" id="KW-1185">Reference proteome</keyword>